<evidence type="ECO:0000256" key="2">
    <source>
        <dbReference type="ARBA" id="ARBA00022737"/>
    </source>
</evidence>
<comment type="caution">
    <text evidence="6">The sequence shown here is derived from an EMBL/GenBank/DDBJ whole genome shotgun (WGS) entry which is preliminary data.</text>
</comment>
<dbReference type="InterPro" id="IPR051550">
    <property type="entry name" value="SCF-Subunits/Alg-Epimerases"/>
</dbReference>
<dbReference type="Gene3D" id="2.160.20.10">
    <property type="entry name" value="Single-stranded right-handed beta-helix, Pectin lyase-like"/>
    <property type="match status" value="1"/>
</dbReference>
<dbReference type="InterPro" id="IPR012334">
    <property type="entry name" value="Pectin_lyas_fold"/>
</dbReference>
<dbReference type="NCBIfam" id="TIGR03804">
    <property type="entry name" value="para_beta_helix"/>
    <property type="match status" value="2"/>
</dbReference>
<evidence type="ECO:0000259" key="5">
    <source>
        <dbReference type="Pfam" id="PF07602"/>
    </source>
</evidence>
<comment type="pathway">
    <text evidence="1">Protein modification; protein ubiquitination.</text>
</comment>
<protein>
    <submittedName>
        <fullName evidence="6">DUF1565 domain-containing protein</fullName>
    </submittedName>
</protein>
<dbReference type="InterPro" id="IPR006626">
    <property type="entry name" value="PbH1"/>
</dbReference>
<evidence type="ECO:0000313" key="6">
    <source>
        <dbReference type="EMBL" id="MCC0176221.1"/>
    </source>
</evidence>
<dbReference type="InterPro" id="IPR011050">
    <property type="entry name" value="Pectin_lyase_fold/virulence"/>
</dbReference>
<evidence type="ECO:0000256" key="3">
    <source>
        <dbReference type="ARBA" id="ARBA00022786"/>
    </source>
</evidence>
<reference evidence="6" key="1">
    <citation type="journal article" date="2021" name="Antonie Van Leeuwenhoek">
        <title>Draft genome and description of Waterburya agarophytonicola gen. nov. sp. nov. (Pleurocapsales, Cyanobacteria): a seaweed symbiont.</title>
        <authorList>
            <person name="Bonthond G."/>
            <person name="Shalygin S."/>
            <person name="Bayer T."/>
            <person name="Weinberger F."/>
        </authorList>
    </citation>
    <scope>NUCLEOTIDE SEQUENCE</scope>
    <source>
        <strain evidence="6">KI4</strain>
    </source>
</reference>
<feature type="compositionally biased region" description="Low complexity" evidence="4">
    <location>
        <begin position="402"/>
        <end position="412"/>
    </location>
</feature>
<dbReference type="Proteomes" id="UP000729733">
    <property type="component" value="Unassembled WGS sequence"/>
</dbReference>
<feature type="compositionally biased region" description="Low complexity" evidence="4">
    <location>
        <begin position="359"/>
        <end position="383"/>
    </location>
</feature>
<dbReference type="EMBL" id="JADWDC010000007">
    <property type="protein sequence ID" value="MCC0176221.1"/>
    <property type="molecule type" value="Genomic_DNA"/>
</dbReference>
<dbReference type="SMART" id="SM00710">
    <property type="entry name" value="PbH1"/>
    <property type="match status" value="5"/>
</dbReference>
<evidence type="ECO:0000313" key="7">
    <source>
        <dbReference type="Proteomes" id="UP000729733"/>
    </source>
</evidence>
<evidence type="ECO:0000256" key="4">
    <source>
        <dbReference type="SAM" id="MobiDB-lite"/>
    </source>
</evidence>
<evidence type="ECO:0000256" key="1">
    <source>
        <dbReference type="ARBA" id="ARBA00004906"/>
    </source>
</evidence>
<dbReference type="InterPro" id="IPR022441">
    <property type="entry name" value="Para_beta_helix_rpt-2"/>
</dbReference>
<accession>A0A964BQE1</accession>
<gene>
    <name evidence="6" type="ORF">I4641_04425</name>
</gene>
<dbReference type="PANTHER" id="PTHR22990:SF15">
    <property type="entry name" value="F-BOX ONLY PROTEIN 10"/>
    <property type="match status" value="1"/>
</dbReference>
<dbReference type="PANTHER" id="PTHR22990">
    <property type="entry name" value="F-BOX ONLY PROTEIN"/>
    <property type="match status" value="1"/>
</dbReference>
<name>A0A964BQE1_9CYAN</name>
<keyword evidence="2" id="KW-0677">Repeat</keyword>
<dbReference type="Pfam" id="PF07602">
    <property type="entry name" value="DUF1565"/>
    <property type="match status" value="1"/>
</dbReference>
<dbReference type="InterPro" id="IPR011459">
    <property type="entry name" value="DUF1565"/>
</dbReference>
<organism evidence="6 7">
    <name type="scientific">Waterburya agarophytonicola KI4</name>
    <dbReference type="NCBI Taxonomy" id="2874699"/>
    <lineage>
        <taxon>Bacteria</taxon>
        <taxon>Bacillati</taxon>
        <taxon>Cyanobacteriota</taxon>
        <taxon>Cyanophyceae</taxon>
        <taxon>Pleurocapsales</taxon>
        <taxon>Hyellaceae</taxon>
        <taxon>Waterburya</taxon>
        <taxon>Waterburya agarophytonicola</taxon>
    </lineage>
</organism>
<feature type="domain" description="DUF1565" evidence="5">
    <location>
        <begin position="64"/>
        <end position="328"/>
    </location>
</feature>
<feature type="region of interest" description="Disordered" evidence="4">
    <location>
        <begin position="357"/>
        <end position="424"/>
    </location>
</feature>
<proteinExistence type="predicted"/>
<dbReference type="AlphaFoldDB" id="A0A964BQE1"/>
<dbReference type="SUPFAM" id="SSF51126">
    <property type="entry name" value="Pectin lyase-like"/>
    <property type="match status" value="1"/>
</dbReference>
<keyword evidence="7" id="KW-1185">Reference proteome</keyword>
<sequence length="514" mass="55353">MDNKFYFSLMKFPNKVKYIAWLPIALTIIVTYDLGLKTEPALTQNAIESSFSLDKNIIYVNSKSGDDSQVGEKLSPLKTITQALKIAAPGTKIQLAPGTYNEDSGEEFPLVVRNKITLQGNAKNQGHNIIIKGGGSFVSPTAAGQNVAIAALQDAGQIIGISITNDHSRGHGLWIESSNPNIISNTFTRNGNTGVSVNGKSAPLIENNYFYNNSGNGLLVYGTSQPQVKENTFEQTGFGVSLVQNSIATLTSNYFDGNRIGLILEGNSQAILRNNEIVNSSESGLTAIAQSRVDLGTNEKEGNNVFRSNKKLDIQNATNHEIVAVGTETNNKTEGNINFDRGEFSPRINIAKDTRPLLAPLDSNNNSPAPLNLPPTTTTASSLPSPPPVPEQKTSNKELIFTPASSSISSTPEPEPVPFLPQISNSALTSNNSQISSLSDVLGSRNAVSVKYKVLVEAEDESDELDVRSLFPEAFATIYQGKSVLQIGAFNNWDKAKQAKQSLEDLGLNTHILE</sequence>
<keyword evidence="3" id="KW-0833">Ubl conjugation pathway</keyword>